<dbReference type="SUPFAM" id="SSF53850">
    <property type="entry name" value="Periplasmic binding protein-like II"/>
    <property type="match status" value="1"/>
</dbReference>
<organism evidence="2 3">
    <name type="scientific">Caproicibacterium argilliputei</name>
    <dbReference type="NCBI Taxonomy" id="3030016"/>
    <lineage>
        <taxon>Bacteria</taxon>
        <taxon>Bacillati</taxon>
        <taxon>Bacillota</taxon>
        <taxon>Clostridia</taxon>
        <taxon>Eubacteriales</taxon>
        <taxon>Oscillospiraceae</taxon>
        <taxon>Caproicibacterium</taxon>
    </lineage>
</organism>
<dbReference type="InterPro" id="IPR050490">
    <property type="entry name" value="Bact_solute-bd_prot1"/>
</dbReference>
<proteinExistence type="predicted"/>
<evidence type="ECO:0000256" key="1">
    <source>
        <dbReference type="SAM" id="SignalP"/>
    </source>
</evidence>
<gene>
    <name evidence="2" type="ORF">PXC00_02310</name>
</gene>
<dbReference type="RefSeq" id="WP_275845758.1">
    <property type="nucleotide sequence ID" value="NZ_CP135996.1"/>
</dbReference>
<reference evidence="2" key="2">
    <citation type="submission" date="2024-06" db="EMBL/GenBank/DDBJ databases">
        <title>Caproicibacterium argilliputei sp. nov, a novel caproic acid producing anaerobic bacterium isolated from pit mud.</title>
        <authorList>
            <person name="Xia S."/>
        </authorList>
    </citation>
    <scope>NUCLEOTIDE SEQUENCE</scope>
    <source>
        <strain evidence="2">ZCY20-5</strain>
    </source>
</reference>
<dbReference type="AlphaFoldDB" id="A0AA97DBH6"/>
<feature type="chain" id="PRO_5041680844" evidence="1">
    <location>
        <begin position="23"/>
        <end position="552"/>
    </location>
</feature>
<dbReference type="PANTHER" id="PTHR43649">
    <property type="entry name" value="ARABINOSE-BINDING PROTEIN-RELATED"/>
    <property type="match status" value="1"/>
</dbReference>
<keyword evidence="1" id="KW-0732">Signal</keyword>
<keyword evidence="3" id="KW-1185">Reference proteome</keyword>
<reference evidence="2" key="1">
    <citation type="submission" date="2023-09" db="EMBL/GenBank/DDBJ databases">
        <authorList>
            <person name="Zeng C."/>
        </authorList>
    </citation>
    <scope>NUCLEOTIDE SEQUENCE</scope>
    <source>
        <strain evidence="2">ZCY20-5</strain>
    </source>
</reference>
<dbReference type="PANTHER" id="PTHR43649:SF12">
    <property type="entry name" value="DIACETYLCHITOBIOSE BINDING PROTEIN DASA"/>
    <property type="match status" value="1"/>
</dbReference>
<dbReference type="Proteomes" id="UP001300604">
    <property type="component" value="Chromosome"/>
</dbReference>
<dbReference type="PROSITE" id="PS51257">
    <property type="entry name" value="PROKAR_LIPOPROTEIN"/>
    <property type="match status" value="1"/>
</dbReference>
<accession>A0AA97DBH6</accession>
<sequence length="552" mass="61642">MKKPVKQSVSIALILAAVTTMATGCQGNAGGESGKTDANGIKTFSFYQLGATTAIDLSNTTVGKEITKKTGVKLKCDYQVGGDQATIATTQTASSDYDDFLNCGNEFDVYRDAGALVPLEDYIEKYGTNIKKWYGNDLKKLKDPKTGHIYTLSPSRKPVTPLYATAGFYVQKRVLAANNYPRNMTLDQFFTMLENFVKKNPTYQGKQVIPFEARGDKDGLYLISNVGNYLAGRPNTGGSYFDADGTAHNFALASCTHDYLKKLNEEALKGIVDSNIFAQTQDQEHANIANGRALAFYDERWSITQQIQSLEQQKMYDEVPIAINVTFDGSTNESYNGISSITASQGVCISKSCKDPVAAFQFLDAMCSEDIMKLVNWGIEGQDYEMKDGKMTLTDKQLARMDDTDYAQKQGVGYWWVFPHPNLDADTKFSDGNAISPQNTETYVSSKYKSYEKEVLKAYNIPTFYEMFKPSQDSKFGFGWDITIPDSMTDVKTASQKSSELTQRYLPKLIFAKSGEFESVWESYKKDMTACHYDASDAYLTEQAKKRIQDWN</sequence>
<feature type="signal peptide" evidence="1">
    <location>
        <begin position="1"/>
        <end position="22"/>
    </location>
</feature>
<protein>
    <submittedName>
        <fullName evidence="2">Extracellular solute-binding protein</fullName>
    </submittedName>
</protein>
<evidence type="ECO:0000313" key="3">
    <source>
        <dbReference type="Proteomes" id="UP001300604"/>
    </source>
</evidence>
<dbReference type="EMBL" id="CP135996">
    <property type="protein sequence ID" value="WOC32729.1"/>
    <property type="molecule type" value="Genomic_DNA"/>
</dbReference>
<name>A0AA97DBH6_9FIRM</name>
<dbReference type="Gene3D" id="3.40.190.10">
    <property type="entry name" value="Periplasmic binding protein-like II"/>
    <property type="match status" value="2"/>
</dbReference>
<evidence type="ECO:0000313" key="2">
    <source>
        <dbReference type="EMBL" id="WOC32729.1"/>
    </source>
</evidence>
<dbReference type="KEGG" id="carl:PXC00_02310"/>